<evidence type="ECO:0000256" key="1">
    <source>
        <dbReference type="SAM" id="MobiDB-lite"/>
    </source>
</evidence>
<evidence type="ECO:0000313" key="3">
    <source>
        <dbReference type="Proteomes" id="UP001165065"/>
    </source>
</evidence>
<dbReference type="EMBL" id="BRYA01000735">
    <property type="protein sequence ID" value="GMI31135.1"/>
    <property type="molecule type" value="Genomic_DNA"/>
</dbReference>
<feature type="region of interest" description="Disordered" evidence="1">
    <location>
        <begin position="384"/>
        <end position="418"/>
    </location>
</feature>
<feature type="region of interest" description="Disordered" evidence="1">
    <location>
        <begin position="1"/>
        <end position="28"/>
    </location>
</feature>
<sequence>MDSRLSRRPRSAPTTTKRSRRRGDETMKQTLWLGHTPMKNKKVNVMTMEAMGTAEKLHTSHFNCVAIAETSKRHQDLIYNARSRINTKLHPFVVNERNRLKARDHLRGVNALDRNSTLPDALKHHSGYHEVYGWLLTAEQHQDRMKKLTPSVQSALPRHCREYKALRDKNRFKSMSAQQKKLFLQRRRDEKVKKHEVAERKAKRRAQVQEDEKKLEAMKFASPTSDYSVTGLREAKLKNVGDVREKDNAAGDYVEKRKKEIREARSIRRNDSSGFSTPKMRTGASYDPYSTPDPRSAVYVDSYPRFDPSKNENYRKDNVNAREYGSAKLRGTSSTGMSPHSTPIRRPKSSGAATRPNRLKYKMVHAGGLINTVESIMRTGVATQHRLNHKSARKSGGTWQDDERGDSIRSRSERRVGGGAAVWRDDDYDYYDDYGNGGGGITDTLF</sequence>
<gene>
    <name evidence="2" type="ORF">TrCOL_g1078</name>
</gene>
<feature type="non-terminal residue" evidence="2">
    <location>
        <position position="446"/>
    </location>
</feature>
<keyword evidence="3" id="KW-1185">Reference proteome</keyword>
<feature type="compositionally biased region" description="Basic and acidic residues" evidence="1">
    <location>
        <begin position="307"/>
        <end position="320"/>
    </location>
</feature>
<name>A0A9W7G378_9STRA</name>
<feature type="compositionally biased region" description="Basic residues" evidence="1">
    <location>
        <begin position="1"/>
        <end position="10"/>
    </location>
</feature>
<feature type="compositionally biased region" description="Basic and acidic residues" evidence="1">
    <location>
        <begin position="401"/>
        <end position="416"/>
    </location>
</feature>
<dbReference type="AlphaFoldDB" id="A0A9W7G378"/>
<feature type="region of interest" description="Disordered" evidence="1">
    <location>
        <begin position="264"/>
        <end position="358"/>
    </location>
</feature>
<dbReference type="Proteomes" id="UP001165065">
    <property type="component" value="Unassembled WGS sequence"/>
</dbReference>
<reference evidence="3" key="1">
    <citation type="journal article" date="2023" name="Commun. Biol.">
        <title>Genome analysis of Parmales, the sister group of diatoms, reveals the evolutionary specialization of diatoms from phago-mixotrophs to photoautotrophs.</title>
        <authorList>
            <person name="Ban H."/>
            <person name="Sato S."/>
            <person name="Yoshikawa S."/>
            <person name="Yamada K."/>
            <person name="Nakamura Y."/>
            <person name="Ichinomiya M."/>
            <person name="Sato N."/>
            <person name="Blanc-Mathieu R."/>
            <person name="Endo H."/>
            <person name="Kuwata A."/>
            <person name="Ogata H."/>
        </authorList>
    </citation>
    <scope>NUCLEOTIDE SEQUENCE [LARGE SCALE GENOMIC DNA]</scope>
</reference>
<organism evidence="2 3">
    <name type="scientific">Triparma columacea</name>
    <dbReference type="NCBI Taxonomy" id="722753"/>
    <lineage>
        <taxon>Eukaryota</taxon>
        <taxon>Sar</taxon>
        <taxon>Stramenopiles</taxon>
        <taxon>Ochrophyta</taxon>
        <taxon>Bolidophyceae</taxon>
        <taxon>Parmales</taxon>
        <taxon>Triparmaceae</taxon>
        <taxon>Triparma</taxon>
    </lineage>
</organism>
<feature type="region of interest" description="Disordered" evidence="1">
    <location>
        <begin position="193"/>
        <end position="213"/>
    </location>
</feature>
<proteinExistence type="predicted"/>
<dbReference type="OrthoDB" id="214489at2759"/>
<protein>
    <submittedName>
        <fullName evidence="2">Uncharacterized protein</fullName>
    </submittedName>
</protein>
<feature type="compositionally biased region" description="Polar residues" evidence="1">
    <location>
        <begin position="331"/>
        <end position="341"/>
    </location>
</feature>
<evidence type="ECO:0000313" key="2">
    <source>
        <dbReference type="EMBL" id="GMI31135.1"/>
    </source>
</evidence>
<accession>A0A9W7G378</accession>
<comment type="caution">
    <text evidence="2">The sequence shown here is derived from an EMBL/GenBank/DDBJ whole genome shotgun (WGS) entry which is preliminary data.</text>
</comment>